<evidence type="ECO:0000313" key="1">
    <source>
        <dbReference type="EMBL" id="MBB4660361.1"/>
    </source>
</evidence>
<keyword evidence="2" id="KW-1185">Reference proteome</keyword>
<accession>A0A840I7V4</accession>
<sequence length="43" mass="4578">MTNQGGLRSISDRIVVINLPSRQDRRTAIGGELARLGVTLGEG</sequence>
<gene>
    <name evidence="1" type="ORF">GGQ59_002911</name>
</gene>
<proteinExistence type="predicted"/>
<name>A0A840I7V4_9PROT</name>
<protein>
    <submittedName>
        <fullName evidence="1">Uncharacterized protein</fullName>
    </submittedName>
</protein>
<dbReference type="Proteomes" id="UP000563524">
    <property type="component" value="Unassembled WGS sequence"/>
</dbReference>
<evidence type="ECO:0000313" key="2">
    <source>
        <dbReference type="Proteomes" id="UP000563524"/>
    </source>
</evidence>
<feature type="non-terminal residue" evidence="1">
    <location>
        <position position="43"/>
    </location>
</feature>
<reference evidence="1 2" key="1">
    <citation type="submission" date="2020-08" db="EMBL/GenBank/DDBJ databases">
        <title>Genomic Encyclopedia of Type Strains, Phase IV (KMG-IV): sequencing the most valuable type-strain genomes for metagenomic binning, comparative biology and taxonomic classification.</title>
        <authorList>
            <person name="Goeker M."/>
        </authorList>
    </citation>
    <scope>NUCLEOTIDE SEQUENCE [LARGE SCALE GENOMIC DNA]</scope>
    <source>
        <strain evidence="1 2">DSM 102850</strain>
    </source>
</reference>
<comment type="caution">
    <text evidence="1">The sequence shown here is derived from an EMBL/GenBank/DDBJ whole genome shotgun (WGS) entry which is preliminary data.</text>
</comment>
<dbReference type="EMBL" id="JACHOB010000008">
    <property type="protein sequence ID" value="MBB4660361.1"/>
    <property type="molecule type" value="Genomic_DNA"/>
</dbReference>
<dbReference type="AlphaFoldDB" id="A0A840I7V4"/>
<organism evidence="1 2">
    <name type="scientific">Parvularcula dongshanensis</name>
    <dbReference type="NCBI Taxonomy" id="1173995"/>
    <lineage>
        <taxon>Bacteria</taxon>
        <taxon>Pseudomonadati</taxon>
        <taxon>Pseudomonadota</taxon>
        <taxon>Alphaproteobacteria</taxon>
        <taxon>Parvularculales</taxon>
        <taxon>Parvularculaceae</taxon>
        <taxon>Parvularcula</taxon>
    </lineage>
</organism>